<proteinExistence type="predicted"/>
<dbReference type="Proteomes" id="UP000325577">
    <property type="component" value="Linkage Group LG8"/>
</dbReference>
<feature type="region of interest" description="Disordered" evidence="1">
    <location>
        <begin position="38"/>
        <end position="61"/>
    </location>
</feature>
<evidence type="ECO:0000313" key="2">
    <source>
        <dbReference type="EMBL" id="KAA8517417.1"/>
    </source>
</evidence>
<sequence length="419" mass="44280">MASKQALFAVFNDPHGAKNVSHSMQDSDLVSKVPHQTVTTSATHGGSVSPEFKVPESSPPSHATVNGLQAAKQHKSQGISATASFNGSLLNKYHHAHRVSDSPAQGATAVSNFEDGEVYASTPVAAMPDSPARLTWADQASSGEFIPKEALDLEEEYGGFSVNSEFLFSQDNHFPEVSINGGYNTGGSETGECHIRSRLVTGKKPYSVVQPQQSRFPAIRRVTVQPPATTIAIQPHTQSADHIDCTVTVTSKFNMLASSSSVGNTVPSQHEGLISPFAGVACSSIIIGYSDTAHPPTPNVVIQAQAPSNPCNCMALGPPGQHVPPTNPTVHSNFQPGPHDPIQAASTHSDNALRDAGDHTNPIAITTNSAIEQQIVHPEFQRINPMVTGTTNGGHSLKCPEIEEPDSLHPLADIDGKND</sequence>
<evidence type="ECO:0000256" key="1">
    <source>
        <dbReference type="SAM" id="MobiDB-lite"/>
    </source>
</evidence>
<feature type="region of interest" description="Disordered" evidence="1">
    <location>
        <begin position="396"/>
        <end position="419"/>
    </location>
</feature>
<dbReference type="AlphaFoldDB" id="A0A5J4ZJI0"/>
<keyword evidence="3" id="KW-1185">Reference proteome</keyword>
<organism evidence="2 3">
    <name type="scientific">Nyssa sinensis</name>
    <dbReference type="NCBI Taxonomy" id="561372"/>
    <lineage>
        <taxon>Eukaryota</taxon>
        <taxon>Viridiplantae</taxon>
        <taxon>Streptophyta</taxon>
        <taxon>Embryophyta</taxon>
        <taxon>Tracheophyta</taxon>
        <taxon>Spermatophyta</taxon>
        <taxon>Magnoliopsida</taxon>
        <taxon>eudicotyledons</taxon>
        <taxon>Gunneridae</taxon>
        <taxon>Pentapetalae</taxon>
        <taxon>asterids</taxon>
        <taxon>Cornales</taxon>
        <taxon>Nyssaceae</taxon>
        <taxon>Nyssa</taxon>
    </lineage>
</organism>
<dbReference type="EMBL" id="CM018051">
    <property type="protein sequence ID" value="KAA8517417.1"/>
    <property type="molecule type" value="Genomic_DNA"/>
</dbReference>
<evidence type="ECO:0000313" key="3">
    <source>
        <dbReference type="Proteomes" id="UP000325577"/>
    </source>
</evidence>
<accession>A0A5J4ZJI0</accession>
<gene>
    <name evidence="2" type="ORF">F0562_017710</name>
</gene>
<reference evidence="2 3" key="1">
    <citation type="submission" date="2019-09" db="EMBL/GenBank/DDBJ databases">
        <title>A chromosome-level genome assembly of the Chinese tupelo Nyssa sinensis.</title>
        <authorList>
            <person name="Yang X."/>
            <person name="Kang M."/>
            <person name="Yang Y."/>
            <person name="Xiong H."/>
            <person name="Wang M."/>
            <person name="Zhang Z."/>
            <person name="Wang Z."/>
            <person name="Wu H."/>
            <person name="Ma T."/>
            <person name="Liu J."/>
            <person name="Xi Z."/>
        </authorList>
    </citation>
    <scope>NUCLEOTIDE SEQUENCE [LARGE SCALE GENOMIC DNA]</scope>
    <source>
        <strain evidence="2">J267</strain>
        <tissue evidence="2">Leaf</tissue>
    </source>
</reference>
<name>A0A5J4ZJI0_9ASTE</name>
<protein>
    <submittedName>
        <fullName evidence="2">Uncharacterized protein</fullName>
    </submittedName>
</protein>